<keyword evidence="2" id="KW-0378">Hydrolase</keyword>
<dbReference type="InterPro" id="IPR032466">
    <property type="entry name" value="Metal_Hydrolase"/>
</dbReference>
<dbReference type="PROSITE" id="PS51347">
    <property type="entry name" value="PHOSPHOTRIESTERASE_2"/>
    <property type="match status" value="1"/>
</dbReference>
<dbReference type="PANTHER" id="PTHR10819">
    <property type="entry name" value="PHOSPHOTRIESTERASE-RELATED"/>
    <property type="match status" value="1"/>
</dbReference>
<dbReference type="PANTHER" id="PTHR10819:SF3">
    <property type="entry name" value="PHOSPHOTRIESTERASE-RELATED PROTEIN"/>
    <property type="match status" value="1"/>
</dbReference>
<accession>A0ABU2JDS7</accession>
<organism evidence="4 5">
    <name type="scientific">Jatrophihabitans lederbergiae</name>
    <dbReference type="NCBI Taxonomy" id="3075547"/>
    <lineage>
        <taxon>Bacteria</taxon>
        <taxon>Bacillati</taxon>
        <taxon>Actinomycetota</taxon>
        <taxon>Actinomycetes</taxon>
        <taxon>Jatrophihabitantales</taxon>
        <taxon>Jatrophihabitantaceae</taxon>
        <taxon>Jatrophihabitans</taxon>
    </lineage>
</organism>
<comment type="similarity">
    <text evidence="3">Belongs to the metallo-dependent hydrolases superfamily. Phosphotriesterase family.</text>
</comment>
<dbReference type="RefSeq" id="WP_311423569.1">
    <property type="nucleotide sequence ID" value="NZ_JAVREH010000017.1"/>
</dbReference>
<dbReference type="InterPro" id="IPR001559">
    <property type="entry name" value="Phosphotriesterase"/>
</dbReference>
<dbReference type="Pfam" id="PF02126">
    <property type="entry name" value="PTE"/>
    <property type="match status" value="1"/>
</dbReference>
<evidence type="ECO:0000256" key="1">
    <source>
        <dbReference type="ARBA" id="ARBA00022723"/>
    </source>
</evidence>
<dbReference type="Proteomes" id="UP001183176">
    <property type="component" value="Unassembled WGS sequence"/>
</dbReference>
<keyword evidence="5" id="KW-1185">Reference proteome</keyword>
<comment type="caution">
    <text evidence="3">Lacks conserved residue(s) required for the propagation of feature annotation.</text>
</comment>
<dbReference type="EMBL" id="JAVREH010000017">
    <property type="protein sequence ID" value="MDT0262418.1"/>
    <property type="molecule type" value="Genomic_DNA"/>
</dbReference>
<comment type="caution">
    <text evidence="4">The sequence shown here is derived from an EMBL/GenBank/DDBJ whole genome shotgun (WGS) entry which is preliminary data.</text>
</comment>
<dbReference type="SUPFAM" id="SSF51556">
    <property type="entry name" value="Metallo-dependent hydrolases"/>
    <property type="match status" value="1"/>
</dbReference>
<keyword evidence="1" id="KW-0479">Metal-binding</keyword>
<reference evidence="5" key="1">
    <citation type="submission" date="2023-07" db="EMBL/GenBank/DDBJ databases">
        <title>30 novel species of actinomycetes from the DSMZ collection.</title>
        <authorList>
            <person name="Nouioui I."/>
        </authorList>
    </citation>
    <scope>NUCLEOTIDE SEQUENCE [LARGE SCALE GENOMIC DNA]</scope>
    <source>
        <strain evidence="5">DSM 44399</strain>
    </source>
</reference>
<evidence type="ECO:0000313" key="5">
    <source>
        <dbReference type="Proteomes" id="UP001183176"/>
    </source>
</evidence>
<evidence type="ECO:0000256" key="2">
    <source>
        <dbReference type="ARBA" id="ARBA00022801"/>
    </source>
</evidence>
<sequence>MTMGVVHTVLGPVRPEHLGRIMHHEHLLSLTPGPWLAGGPRPGSSDEDELVALAVSALRGLAALGIGTVVDLSPYGVVGRDADGNNVALLRRISRESSLHIVAGTAVYLEAYSPRWAVKADLKSMTERFLRDAVDGIGASGVRAGVFGEQATSLDQITAHEEKCLRAAIRAQRESGLGLTTHTTHGSMALEQIDILRQERADLSRVVIGHMDTHPSLDYVREVARTGVSLAFDTIGKQNWDFFLEPEPANRPDGEFVKLAYHQSDSTRAARIAALVQEGHVDQILLAQDLTGAEVYLNPGTHGQSGYSYLGGTFTAMLLERGVTEQQVDTMMRANPARLLATA</sequence>
<gene>
    <name evidence="4" type="ORF">RM423_13555</name>
</gene>
<evidence type="ECO:0008006" key="6">
    <source>
        <dbReference type="Google" id="ProtNLM"/>
    </source>
</evidence>
<dbReference type="Gene3D" id="3.20.20.140">
    <property type="entry name" value="Metal-dependent hydrolases"/>
    <property type="match status" value="1"/>
</dbReference>
<proteinExistence type="inferred from homology"/>
<evidence type="ECO:0000256" key="3">
    <source>
        <dbReference type="PROSITE-ProRule" id="PRU00679"/>
    </source>
</evidence>
<evidence type="ECO:0000313" key="4">
    <source>
        <dbReference type="EMBL" id="MDT0262418.1"/>
    </source>
</evidence>
<name>A0ABU2JDS7_9ACTN</name>
<protein>
    <recommendedName>
        <fullName evidence="6">Aryldialkylphosphatase</fullName>
    </recommendedName>
</protein>